<organism evidence="9 10">
    <name type="scientific">Tieghemiomyces parasiticus</name>
    <dbReference type="NCBI Taxonomy" id="78921"/>
    <lineage>
        <taxon>Eukaryota</taxon>
        <taxon>Fungi</taxon>
        <taxon>Fungi incertae sedis</taxon>
        <taxon>Zoopagomycota</taxon>
        <taxon>Kickxellomycotina</taxon>
        <taxon>Dimargaritomycetes</taxon>
        <taxon>Dimargaritales</taxon>
        <taxon>Dimargaritaceae</taxon>
        <taxon>Tieghemiomyces</taxon>
    </lineage>
</organism>
<evidence type="ECO:0000256" key="5">
    <source>
        <dbReference type="ARBA" id="ARBA00022490"/>
    </source>
</evidence>
<dbReference type="GO" id="GO:0005634">
    <property type="term" value="C:nucleus"/>
    <property type="evidence" value="ECO:0007669"/>
    <property type="project" value="UniProtKB-SubCell"/>
</dbReference>
<dbReference type="PANTHER" id="PTHR10678">
    <property type="entry name" value="26S PROTEASOME NON-ATPASE REGULATORY SUBUNIT 11/COP9 SIGNALOSOME COMPLEX SUBUNIT 2"/>
    <property type="match status" value="1"/>
</dbReference>
<comment type="caution">
    <text evidence="9">The sequence shown here is derived from an EMBL/GenBank/DDBJ whole genome shotgun (WGS) entry which is preliminary data.</text>
</comment>
<evidence type="ECO:0000256" key="6">
    <source>
        <dbReference type="ARBA" id="ARBA00023242"/>
    </source>
</evidence>
<keyword evidence="6" id="KW-0539">Nucleus</keyword>
<dbReference type="GO" id="GO:0005737">
    <property type="term" value="C:cytoplasm"/>
    <property type="evidence" value="ECO:0007669"/>
    <property type="project" value="UniProtKB-SubCell"/>
</dbReference>
<dbReference type="Gene3D" id="1.25.40.570">
    <property type="match status" value="1"/>
</dbReference>
<dbReference type="InterPro" id="IPR050871">
    <property type="entry name" value="26S_Proteasome/COP9_Components"/>
</dbReference>
<comment type="subcellular location">
    <subcellularLocation>
        <location evidence="2">Cytoplasm</location>
    </subcellularLocation>
    <subcellularLocation>
        <location evidence="1">Nucleus</location>
    </subcellularLocation>
</comment>
<proteinExistence type="inferred from homology"/>
<gene>
    <name evidence="9" type="ORF">IWQ60_000456</name>
</gene>
<keyword evidence="5" id="KW-0963">Cytoplasm</keyword>
<evidence type="ECO:0000313" key="9">
    <source>
        <dbReference type="EMBL" id="KAJ1930275.1"/>
    </source>
</evidence>
<dbReference type="OrthoDB" id="194139at2759"/>
<protein>
    <recommendedName>
        <fullName evidence="4">COP9 signalosome complex subunit 2</fullName>
    </recommendedName>
</protein>
<dbReference type="PROSITE" id="PS50250">
    <property type="entry name" value="PCI"/>
    <property type="match status" value="1"/>
</dbReference>
<evidence type="ECO:0000256" key="1">
    <source>
        <dbReference type="ARBA" id="ARBA00004123"/>
    </source>
</evidence>
<dbReference type="SUPFAM" id="SSF46785">
    <property type="entry name" value="Winged helix' DNA-binding domain"/>
    <property type="match status" value="1"/>
</dbReference>
<accession>A0A9W8DZ69</accession>
<dbReference type="AlphaFoldDB" id="A0A9W8DZ69"/>
<evidence type="ECO:0000256" key="7">
    <source>
        <dbReference type="SAM" id="MobiDB-lite"/>
    </source>
</evidence>
<name>A0A9W8DZ69_9FUNG</name>
<keyword evidence="10" id="KW-1185">Reference proteome</keyword>
<evidence type="ECO:0000313" key="10">
    <source>
        <dbReference type="Proteomes" id="UP001150569"/>
    </source>
</evidence>
<dbReference type="FunFam" id="1.25.40.570:FF:000006">
    <property type="entry name" value="COP9 signalosome complex subunit 2"/>
    <property type="match status" value="1"/>
</dbReference>
<evidence type="ECO:0000259" key="8">
    <source>
        <dbReference type="PROSITE" id="PS50250"/>
    </source>
</evidence>
<evidence type="ECO:0000256" key="2">
    <source>
        <dbReference type="ARBA" id="ARBA00004496"/>
    </source>
</evidence>
<dbReference type="InterPro" id="IPR000717">
    <property type="entry name" value="PCI_dom"/>
</dbReference>
<sequence length="437" mass="49460">MSDDDDFMLEDEDYDFDYEDDDDQDATADDPSIALENAYYRAKGLKDEGRQPAIVEFEALLTAEAEPTEWGFKALKQLIKLYTATGDVDQALACYERLFNYTASAVTRNYSEKSINGILDRVSAVSHTGGDEASLMERFYATTLRALESTHNERLWIRTNLKLARLWLALQTYSKLAGVLQELRTVCEGGTDPTQPTAGGRGSNLKGDDDQLRGTFLQETYALEIQLYTATQQSAKLKDAYRRCVQVRSAIPHPRIMGTIYECGGKMYMDERNWARAQTDFFESFKNYDEAGSPQRIQVLKYLVLASMLSESQIDPFASPETKPYKNDPEVVAMTNLVAAYQKHEINEFERHFRAHEKSIMADPFVRKHMDGVVRSIRSQVLVNTVKPYTCVDMAFLAESLNTTEAVVQNLLVVLICDGKLDGYINQVNGTFETTQR</sequence>
<feature type="domain" description="PCI" evidence="8">
    <location>
        <begin position="270"/>
        <end position="437"/>
    </location>
</feature>
<feature type="region of interest" description="Disordered" evidence="7">
    <location>
        <begin position="190"/>
        <end position="209"/>
    </location>
</feature>
<dbReference type="Pfam" id="PF01399">
    <property type="entry name" value="PCI"/>
    <property type="match status" value="1"/>
</dbReference>
<evidence type="ECO:0000256" key="4">
    <source>
        <dbReference type="ARBA" id="ARBA00014879"/>
    </source>
</evidence>
<feature type="compositionally biased region" description="Acidic residues" evidence="7">
    <location>
        <begin position="1"/>
        <end position="28"/>
    </location>
</feature>
<dbReference type="InterPro" id="IPR036390">
    <property type="entry name" value="WH_DNA-bd_sf"/>
</dbReference>
<dbReference type="EMBL" id="JANBPT010000011">
    <property type="protein sequence ID" value="KAJ1930275.1"/>
    <property type="molecule type" value="Genomic_DNA"/>
</dbReference>
<comment type="similarity">
    <text evidence="3">Belongs to the CSN2 family.</text>
</comment>
<reference evidence="9" key="1">
    <citation type="submission" date="2022-07" db="EMBL/GenBank/DDBJ databases">
        <title>Phylogenomic reconstructions and comparative analyses of Kickxellomycotina fungi.</title>
        <authorList>
            <person name="Reynolds N.K."/>
            <person name="Stajich J.E."/>
            <person name="Barry K."/>
            <person name="Grigoriev I.V."/>
            <person name="Crous P."/>
            <person name="Smith M.E."/>
        </authorList>
    </citation>
    <scope>NUCLEOTIDE SEQUENCE</scope>
    <source>
        <strain evidence="9">RSA 861</strain>
    </source>
</reference>
<feature type="region of interest" description="Disordered" evidence="7">
    <location>
        <begin position="1"/>
        <end position="31"/>
    </location>
</feature>
<evidence type="ECO:0000256" key="3">
    <source>
        <dbReference type="ARBA" id="ARBA00009318"/>
    </source>
</evidence>
<dbReference type="Proteomes" id="UP001150569">
    <property type="component" value="Unassembled WGS sequence"/>
</dbReference>
<dbReference type="SMART" id="SM00753">
    <property type="entry name" value="PAM"/>
    <property type="match status" value="1"/>
</dbReference>